<dbReference type="InterPro" id="IPR011335">
    <property type="entry name" value="Restrct_endonuc-II-like"/>
</dbReference>
<evidence type="ECO:0000313" key="3">
    <source>
        <dbReference type="Proteomes" id="UP001204615"/>
    </source>
</evidence>
<evidence type="ECO:0000313" key="2">
    <source>
        <dbReference type="EMBL" id="MCP1375167.1"/>
    </source>
</evidence>
<dbReference type="RefSeq" id="WP_253567437.1">
    <property type="nucleotide sequence ID" value="NZ_JAMZEK010000003.1"/>
</dbReference>
<dbReference type="GO" id="GO:0016787">
    <property type="term" value="F:hydrolase activity"/>
    <property type="evidence" value="ECO:0007669"/>
    <property type="project" value="UniProtKB-KW"/>
</dbReference>
<accession>A0ABT1FG69</accession>
<dbReference type="Proteomes" id="UP001204615">
    <property type="component" value="Unassembled WGS sequence"/>
</dbReference>
<feature type="domain" description="Restriction endonuclease type IV Mrr" evidence="1">
    <location>
        <begin position="31"/>
        <end position="109"/>
    </location>
</feature>
<dbReference type="EMBL" id="JAMZEK010000003">
    <property type="protein sequence ID" value="MCP1375167.1"/>
    <property type="molecule type" value="Genomic_DNA"/>
</dbReference>
<dbReference type="EC" id="3.1.21.-" evidence="2"/>
<dbReference type="GO" id="GO:0004519">
    <property type="term" value="F:endonuclease activity"/>
    <property type="evidence" value="ECO:0007669"/>
    <property type="project" value="UniProtKB-KW"/>
</dbReference>
<keyword evidence="2" id="KW-0378">Hydrolase</keyword>
<sequence>MKAGSALEQDVKTVYSYLLNMKDEGVVVANNVFMTGKSGVQHEIDVYYEFARAGIRHRVTIECKDWASAVSKGNIQEFESKLRDIGNITGVVVSRNGYQSGADTFAKHCDILPLVFDDLPSWGQLLGGRLRSVALPDETYIGEPFWIIMEVRNGKATGSHFSVEDESGQRVIPLMYSKPHAERFFAYAELDDKRWGVRGLPKHAFRAFLLTLELYEMRGIQAGICMLPPGARLNADFVFVPVTRDVLVREYLGESIPSITNGAHRGDKV</sequence>
<keyword evidence="2" id="KW-0255">Endonuclease</keyword>
<keyword evidence="3" id="KW-1185">Reference proteome</keyword>
<dbReference type="InterPro" id="IPR007560">
    <property type="entry name" value="Restrct_endonuc_IV_Mrr"/>
</dbReference>
<protein>
    <submittedName>
        <fullName evidence="2">Restriction endonuclease</fullName>
        <ecNumber evidence="2">3.1.21.-</ecNumber>
    </submittedName>
</protein>
<evidence type="ECO:0000259" key="1">
    <source>
        <dbReference type="Pfam" id="PF04471"/>
    </source>
</evidence>
<dbReference type="Pfam" id="PF04471">
    <property type="entry name" value="Mrr_cat"/>
    <property type="match status" value="1"/>
</dbReference>
<dbReference type="SUPFAM" id="SSF52980">
    <property type="entry name" value="Restriction endonuclease-like"/>
    <property type="match status" value="1"/>
</dbReference>
<comment type="caution">
    <text evidence="2">The sequence shown here is derived from an EMBL/GenBank/DDBJ whole genome shotgun (WGS) entry which is preliminary data.</text>
</comment>
<reference evidence="2 3" key="1">
    <citation type="submission" date="2022-06" db="EMBL/GenBank/DDBJ databases">
        <title>Dyella sp. Sa strain:Sa Genome sequencing.</title>
        <authorList>
            <person name="Park S."/>
        </authorList>
    </citation>
    <scope>NUCLEOTIDE SEQUENCE [LARGE SCALE GENOMIC DNA]</scope>
    <source>
        <strain evidence="2 3">Sa</strain>
    </source>
</reference>
<keyword evidence="2" id="KW-0540">Nuclease</keyword>
<gene>
    <name evidence="2" type="ORF">NC595_14045</name>
</gene>
<organism evidence="2 3">
    <name type="scientific">Dyella lutea</name>
    <dbReference type="NCBI Taxonomy" id="2950441"/>
    <lineage>
        <taxon>Bacteria</taxon>
        <taxon>Pseudomonadati</taxon>
        <taxon>Pseudomonadota</taxon>
        <taxon>Gammaproteobacteria</taxon>
        <taxon>Lysobacterales</taxon>
        <taxon>Rhodanobacteraceae</taxon>
        <taxon>Dyella</taxon>
    </lineage>
</organism>
<proteinExistence type="predicted"/>
<name>A0ABT1FG69_9GAMM</name>